<name>A0ABU4MAP5_9ACTN</name>
<evidence type="ECO:0008006" key="3">
    <source>
        <dbReference type="Google" id="ProtNLM"/>
    </source>
</evidence>
<evidence type="ECO:0000313" key="2">
    <source>
        <dbReference type="Proteomes" id="UP001272987"/>
    </source>
</evidence>
<comment type="caution">
    <text evidence="1">The sequence shown here is derived from an EMBL/GenBank/DDBJ whole genome shotgun (WGS) entry which is preliminary data.</text>
</comment>
<reference evidence="1 2" key="1">
    <citation type="journal article" date="2023" name="Microb. Genom.">
        <title>Mesoterricola silvestris gen. nov., sp. nov., Mesoterricola sediminis sp. nov., Geothrix oryzae sp. nov., Geothrix edaphica sp. nov., Geothrix rubra sp. nov., and Geothrix limicola sp. nov., six novel members of Acidobacteriota isolated from soils.</title>
        <authorList>
            <person name="Weisberg A.J."/>
            <person name="Pearce E."/>
            <person name="Kramer C.G."/>
            <person name="Chang J.H."/>
            <person name="Clarke C.R."/>
        </authorList>
    </citation>
    <scope>NUCLEOTIDE SEQUENCE [LARGE SCALE GENOMIC DNA]</scope>
    <source>
        <strain evidence="1 2">NB05-1H</strain>
    </source>
</reference>
<sequence>MERVSLPRRELPRGSVPWDSAGKVSVEHRAALDAAAEGARIVLVAMADASARRALLLDWARRNTGMFPGGRAYADLDDFRVGAFSDPSAALAWLLDGLGVRKELIPARPWERAWALRQVALRQPVVVILDGAQQAAEVRGAVPPRGVLLVGSERRLDGRRPDGAVQLDLDGPEPAGAVAPAVDLASLRPAARTLCRRLGSLPVRTTSEAMATALAGAGAERAVVELRAAGLLEDGGRPGMVRLGGHLWMSVHRWARSWQYEEKMQEAKVVTDACLEIVEEAAATLASPAAADAERRTAWETLDREQYLVNGLLEKLDGRWPREEGRLVAALLPLYEERTYSSWWRDSYARGIAGASWEGAVDVQAERYAQLARLGLRYEEDDEQRYMDEAADRAQDLLGMVGSDRVRGRIWQSRAEVEERRGRDAAPGWQEALRCYQAAGEHTDADTAAVRLGEALVAGGQAERALAVLAGGAAPSGARASLGRAAALRVLERPGQALAEAVASFEEAVREQRYQLCDQALRLLCELATEQRDDRLLALCRGRRAELGEATGLGALWLEAGPYDPADGRRP</sequence>
<accession>A0ABU4MAP5</accession>
<gene>
    <name evidence="1" type="ORF">PV666_45085</name>
</gene>
<dbReference type="RefSeq" id="WP_319167408.1">
    <property type="nucleotide sequence ID" value="NZ_JARAWP010000040.1"/>
</dbReference>
<proteinExistence type="predicted"/>
<protein>
    <recommendedName>
        <fullName evidence="3">Regulatory protein</fullName>
    </recommendedName>
</protein>
<evidence type="ECO:0000313" key="1">
    <source>
        <dbReference type="EMBL" id="MDX3024993.1"/>
    </source>
</evidence>
<dbReference type="EMBL" id="JARAWP010000040">
    <property type="protein sequence ID" value="MDX3024993.1"/>
    <property type="molecule type" value="Genomic_DNA"/>
</dbReference>
<dbReference type="Proteomes" id="UP001272987">
    <property type="component" value="Unassembled WGS sequence"/>
</dbReference>
<organism evidence="1 2">
    <name type="scientific">Streptomyces acidiscabies</name>
    <dbReference type="NCBI Taxonomy" id="42234"/>
    <lineage>
        <taxon>Bacteria</taxon>
        <taxon>Bacillati</taxon>
        <taxon>Actinomycetota</taxon>
        <taxon>Actinomycetes</taxon>
        <taxon>Kitasatosporales</taxon>
        <taxon>Streptomycetaceae</taxon>
        <taxon>Streptomyces</taxon>
    </lineage>
</organism>
<keyword evidence="2" id="KW-1185">Reference proteome</keyword>